<evidence type="ECO:0000313" key="2">
    <source>
        <dbReference type="Proteomes" id="UP000823775"/>
    </source>
</evidence>
<name>A0ABS8WT91_DATST</name>
<dbReference type="EMBL" id="JACEIK010009837">
    <property type="protein sequence ID" value="MCE3214739.1"/>
    <property type="molecule type" value="Genomic_DNA"/>
</dbReference>
<protein>
    <submittedName>
        <fullName evidence="1">Uncharacterized protein</fullName>
    </submittedName>
</protein>
<reference evidence="1 2" key="1">
    <citation type="journal article" date="2021" name="BMC Genomics">
        <title>Datura genome reveals duplications of psychoactive alkaloid biosynthetic genes and high mutation rate following tissue culture.</title>
        <authorList>
            <person name="Rajewski A."/>
            <person name="Carter-House D."/>
            <person name="Stajich J."/>
            <person name="Litt A."/>
        </authorList>
    </citation>
    <scope>NUCLEOTIDE SEQUENCE [LARGE SCALE GENOMIC DNA]</scope>
    <source>
        <strain evidence="1">AR-01</strain>
    </source>
</reference>
<keyword evidence="2" id="KW-1185">Reference proteome</keyword>
<accession>A0ABS8WT91</accession>
<evidence type="ECO:0000313" key="1">
    <source>
        <dbReference type="EMBL" id="MCE3214739.1"/>
    </source>
</evidence>
<gene>
    <name evidence="1" type="ORF">HAX54_053176</name>
</gene>
<sequence length="62" mass="7161">LGYLLQDWKNLWITCCICWVESLAMQEWWDVVTLVALVDVPPGDARVVEFKQHSAALIDCRL</sequence>
<proteinExistence type="predicted"/>
<feature type="non-terminal residue" evidence="1">
    <location>
        <position position="1"/>
    </location>
</feature>
<comment type="caution">
    <text evidence="1">The sequence shown here is derived from an EMBL/GenBank/DDBJ whole genome shotgun (WGS) entry which is preliminary data.</text>
</comment>
<dbReference type="Proteomes" id="UP000823775">
    <property type="component" value="Unassembled WGS sequence"/>
</dbReference>
<organism evidence="1 2">
    <name type="scientific">Datura stramonium</name>
    <name type="common">Jimsonweed</name>
    <name type="synonym">Common thornapple</name>
    <dbReference type="NCBI Taxonomy" id="4076"/>
    <lineage>
        <taxon>Eukaryota</taxon>
        <taxon>Viridiplantae</taxon>
        <taxon>Streptophyta</taxon>
        <taxon>Embryophyta</taxon>
        <taxon>Tracheophyta</taxon>
        <taxon>Spermatophyta</taxon>
        <taxon>Magnoliopsida</taxon>
        <taxon>eudicotyledons</taxon>
        <taxon>Gunneridae</taxon>
        <taxon>Pentapetalae</taxon>
        <taxon>asterids</taxon>
        <taxon>lamiids</taxon>
        <taxon>Solanales</taxon>
        <taxon>Solanaceae</taxon>
        <taxon>Solanoideae</taxon>
        <taxon>Datureae</taxon>
        <taxon>Datura</taxon>
    </lineage>
</organism>